<proteinExistence type="predicted"/>
<keyword evidence="2" id="KW-1185">Reference proteome</keyword>
<dbReference type="Proteomes" id="UP000078542">
    <property type="component" value="Unassembled WGS sequence"/>
</dbReference>
<dbReference type="EMBL" id="KQ976818">
    <property type="protein sequence ID" value="KYN08046.1"/>
    <property type="molecule type" value="Genomic_DNA"/>
</dbReference>
<evidence type="ECO:0000313" key="2">
    <source>
        <dbReference type="Proteomes" id="UP000078542"/>
    </source>
</evidence>
<organism evidence="1 2">
    <name type="scientific">Cyphomyrmex costatus</name>
    <dbReference type="NCBI Taxonomy" id="456900"/>
    <lineage>
        <taxon>Eukaryota</taxon>
        <taxon>Metazoa</taxon>
        <taxon>Ecdysozoa</taxon>
        <taxon>Arthropoda</taxon>
        <taxon>Hexapoda</taxon>
        <taxon>Insecta</taxon>
        <taxon>Pterygota</taxon>
        <taxon>Neoptera</taxon>
        <taxon>Endopterygota</taxon>
        <taxon>Hymenoptera</taxon>
        <taxon>Apocrita</taxon>
        <taxon>Aculeata</taxon>
        <taxon>Formicoidea</taxon>
        <taxon>Formicidae</taxon>
        <taxon>Myrmicinae</taxon>
        <taxon>Cyphomyrmex</taxon>
    </lineage>
</organism>
<name>A0A195D5B7_9HYME</name>
<dbReference type="AlphaFoldDB" id="A0A195D5B7"/>
<sequence>MEKLVLATSRGEIREKLDRTREEKRRLDESVPVRASLFIRTLQLERSRDEIFLWTEESHNETGPFLIGPFHPVKNEIPLPRTRSRYTIRVRIKLGISKETYNDTTDACIREQKVRKRPQERRLAVIWIQPRYYRSSLCTILPSAGVIVKDNGISRSDSGGGGVDDDR</sequence>
<reference evidence="1 2" key="1">
    <citation type="submission" date="2016-03" db="EMBL/GenBank/DDBJ databases">
        <title>Cyphomyrmex costatus WGS genome.</title>
        <authorList>
            <person name="Nygaard S."/>
            <person name="Hu H."/>
            <person name="Boomsma J."/>
            <person name="Zhang G."/>
        </authorList>
    </citation>
    <scope>NUCLEOTIDE SEQUENCE [LARGE SCALE GENOMIC DNA]</scope>
    <source>
        <strain evidence="1">MS0001</strain>
        <tissue evidence="1">Whole body</tissue>
    </source>
</reference>
<accession>A0A195D5B7</accession>
<evidence type="ECO:0000313" key="1">
    <source>
        <dbReference type="EMBL" id="KYN08046.1"/>
    </source>
</evidence>
<gene>
    <name evidence="1" type="ORF">ALC62_00891</name>
</gene>
<protein>
    <submittedName>
        <fullName evidence="1">Uncharacterized protein</fullName>
    </submittedName>
</protein>